<feature type="chain" id="PRO_5015127344" evidence="1">
    <location>
        <begin position="18"/>
        <end position="324"/>
    </location>
</feature>
<feature type="domain" description="Calcineurin-like phosphoesterase" evidence="2">
    <location>
        <begin position="31"/>
        <end position="238"/>
    </location>
</feature>
<dbReference type="GO" id="GO:0016788">
    <property type="term" value="F:hydrolase activity, acting on ester bonds"/>
    <property type="evidence" value="ECO:0007669"/>
    <property type="project" value="TreeGrafter"/>
</dbReference>
<proteinExistence type="predicted"/>
<dbReference type="InterPro" id="IPR004843">
    <property type="entry name" value="Calcineurin-like_PHP"/>
</dbReference>
<dbReference type="InterPro" id="IPR029052">
    <property type="entry name" value="Metallo-depent_PP-like"/>
</dbReference>
<dbReference type="PANTHER" id="PTHR32440">
    <property type="entry name" value="PHOSPHATASE DCR2-RELATED-RELATED"/>
    <property type="match status" value="1"/>
</dbReference>
<accession>A0A2P5HS95</accession>
<name>A0A2P5HS95_DIAHE</name>
<evidence type="ECO:0000256" key="1">
    <source>
        <dbReference type="SAM" id="SignalP"/>
    </source>
</evidence>
<dbReference type="STRING" id="158607.A0A2P5HS95"/>
<dbReference type="CDD" id="cd07383">
    <property type="entry name" value="MPP_Dcr2"/>
    <property type="match status" value="1"/>
</dbReference>
<gene>
    <name evidence="3" type="ORF">DHEL01_v208462</name>
</gene>
<dbReference type="EMBL" id="MAVT02000855">
    <property type="protein sequence ID" value="POS73138.1"/>
    <property type="molecule type" value="Genomic_DNA"/>
</dbReference>
<organism evidence="3 4">
    <name type="scientific">Diaporthe helianthi</name>
    <dbReference type="NCBI Taxonomy" id="158607"/>
    <lineage>
        <taxon>Eukaryota</taxon>
        <taxon>Fungi</taxon>
        <taxon>Dikarya</taxon>
        <taxon>Ascomycota</taxon>
        <taxon>Pezizomycotina</taxon>
        <taxon>Sordariomycetes</taxon>
        <taxon>Sordariomycetidae</taxon>
        <taxon>Diaporthales</taxon>
        <taxon>Diaporthaceae</taxon>
        <taxon>Diaporthe</taxon>
    </lineage>
</organism>
<dbReference type="OrthoDB" id="783096at2759"/>
<dbReference type="Gene3D" id="3.60.21.10">
    <property type="match status" value="1"/>
</dbReference>
<dbReference type="Pfam" id="PF00149">
    <property type="entry name" value="Metallophos"/>
    <property type="match status" value="1"/>
</dbReference>
<evidence type="ECO:0000313" key="3">
    <source>
        <dbReference type="EMBL" id="POS73138.1"/>
    </source>
</evidence>
<protein>
    <submittedName>
        <fullName evidence="3">Calcineurin-like phosphoesterase</fullName>
    </submittedName>
</protein>
<evidence type="ECO:0000259" key="2">
    <source>
        <dbReference type="Pfam" id="PF00149"/>
    </source>
</evidence>
<dbReference type="AlphaFoldDB" id="A0A2P5HS95"/>
<feature type="signal peptide" evidence="1">
    <location>
        <begin position="1"/>
        <end position="17"/>
    </location>
</feature>
<evidence type="ECO:0000313" key="4">
    <source>
        <dbReference type="Proteomes" id="UP000094444"/>
    </source>
</evidence>
<keyword evidence="4" id="KW-1185">Reference proteome</keyword>
<dbReference type="GO" id="GO:0005737">
    <property type="term" value="C:cytoplasm"/>
    <property type="evidence" value="ECO:0007669"/>
    <property type="project" value="TreeGrafter"/>
</dbReference>
<dbReference type="InParanoid" id="A0A2P5HS95"/>
<sequence>MDLKLFIVFWCVMLSSSWPALHFTSSQTFHITVFEDLHFGEGENTEWGPSSDEKTLKLMQYVLEVESPQLVVLNGDLITGENVFKANATAYVDKIAGPVVEAGLPWASTYGNHDSDLQLTRRDIFVREKMRRQAQDGSVASQDDWVDDAVVSWFEEARDQLASTYGASLPSIAFFHIPVSASGAFQPSAVNSRTAPGINVDGAFPGQSRDNGGQDERFMKALLDTENLTAVFSGHQHGDDWCFKWDSQLSGMNLTGNGLDVCFSRHTGYGGYGNWKRGSRQILLSLDSLGRSIETWNRIDDGSLAGLVTLNSTFGTDKYPLVTS</sequence>
<keyword evidence="1" id="KW-0732">Signal</keyword>
<dbReference type="PANTHER" id="PTHR32440:SF11">
    <property type="entry name" value="METALLOPHOSPHOESTERASE DOMAIN-CONTAINING PROTEIN"/>
    <property type="match status" value="1"/>
</dbReference>
<dbReference type="SUPFAM" id="SSF56300">
    <property type="entry name" value="Metallo-dependent phosphatases"/>
    <property type="match status" value="1"/>
</dbReference>
<dbReference type="Proteomes" id="UP000094444">
    <property type="component" value="Unassembled WGS sequence"/>
</dbReference>
<reference evidence="3" key="1">
    <citation type="submission" date="2017-09" db="EMBL/GenBank/DDBJ databases">
        <title>Polyketide synthases of a Diaporthe helianthi virulent isolate.</title>
        <authorList>
            <person name="Baroncelli R."/>
        </authorList>
    </citation>
    <scope>NUCLEOTIDE SEQUENCE [LARGE SCALE GENOMIC DNA]</scope>
    <source>
        <strain evidence="3">7/96</strain>
    </source>
</reference>
<comment type="caution">
    <text evidence="3">The sequence shown here is derived from an EMBL/GenBank/DDBJ whole genome shotgun (WGS) entry which is preliminary data.</text>
</comment>